<gene>
    <name evidence="1" type="ORF">OKA104_LOCUS53639</name>
</gene>
<organism evidence="1 2">
    <name type="scientific">Adineta steineri</name>
    <dbReference type="NCBI Taxonomy" id="433720"/>
    <lineage>
        <taxon>Eukaryota</taxon>
        <taxon>Metazoa</taxon>
        <taxon>Spiralia</taxon>
        <taxon>Gnathifera</taxon>
        <taxon>Rotifera</taxon>
        <taxon>Eurotatoria</taxon>
        <taxon>Bdelloidea</taxon>
        <taxon>Adinetida</taxon>
        <taxon>Adinetidae</taxon>
        <taxon>Adineta</taxon>
    </lineage>
</organism>
<dbReference type="EMBL" id="CAJOAY010033831">
    <property type="protein sequence ID" value="CAF4441180.1"/>
    <property type="molecule type" value="Genomic_DNA"/>
</dbReference>
<evidence type="ECO:0000313" key="2">
    <source>
        <dbReference type="Proteomes" id="UP000663881"/>
    </source>
</evidence>
<accession>A0A820RPE2</accession>
<reference evidence="1" key="1">
    <citation type="submission" date="2021-02" db="EMBL/GenBank/DDBJ databases">
        <authorList>
            <person name="Nowell W R."/>
        </authorList>
    </citation>
    <scope>NUCLEOTIDE SEQUENCE</scope>
</reference>
<dbReference type="AlphaFoldDB" id="A0A820RPE2"/>
<evidence type="ECO:0000313" key="1">
    <source>
        <dbReference type="EMBL" id="CAF4441180.1"/>
    </source>
</evidence>
<proteinExistence type="predicted"/>
<dbReference type="Proteomes" id="UP000663881">
    <property type="component" value="Unassembled WGS sequence"/>
</dbReference>
<sequence length="63" mass="7670">MNSEQQYNSLRLELQRIQTEKEILQIHLLEENLLKSPSTVFKDFQNIDYENFIRKELETNIDQ</sequence>
<feature type="non-terminal residue" evidence="1">
    <location>
        <position position="1"/>
    </location>
</feature>
<protein>
    <submittedName>
        <fullName evidence="1">Uncharacterized protein</fullName>
    </submittedName>
</protein>
<comment type="caution">
    <text evidence="1">The sequence shown here is derived from an EMBL/GenBank/DDBJ whole genome shotgun (WGS) entry which is preliminary data.</text>
</comment>
<name>A0A820RPE2_9BILA</name>